<evidence type="ECO:0000313" key="2">
    <source>
        <dbReference type="Proteomes" id="UP001241571"/>
    </source>
</evidence>
<comment type="caution">
    <text evidence="1">The sequence shown here is derived from an EMBL/GenBank/DDBJ whole genome shotgun (WGS) entry which is preliminary data.</text>
</comment>
<gene>
    <name evidence="1" type="ORF">QRX88_06570</name>
</gene>
<sequence length="546" mass="64558">MIELILEDYLASLKEKDELDVLLSDLLKLDGYTVKSLPKTGERQYGVDLLAEKGEEIYLYVIKQGDLTRKTWDGDKNSVRQSFSEIFDVYLNTMLDSSYQNRQKNIVFVTNGIIQDAVRPNWEGYKKSNSTEDINIFSILLPDLVNLVIQEGFNETLFSKNKRSELRKCLYYLDEPDYKLDFFESIVSKYFKELEEVTTEKKKNKIFSSLQMVLSLVTHTANEKKRYRISIQFTEYVLISMWSYIQKNNLFEKTNEILWLNKFIKMYIDSNEKFMDNLSEFSTIRNGLPSYNPVEYRILCFEILGYLSVYAAFLSNENSSKNFDLKYSVEDTINLLVNLMNNNYGFYYPVYDNDGIEVSLLFYVMLLKRNIADVEMLVKNYISYIFSNIRNGKYPILERQYSLAMEIEFQEIDYAKRYSASFLWGILFEWALLTEQDDLANQILAFDFLSEATIQNWNCSSEEETNLYIKSEIHMQGYTDILNELESNETKKMILDTSKIANFNHFSFIEYSFPAIGLMISRKYRIPVIPSYWRREFIYRIEKMKG</sequence>
<proteinExistence type="predicted"/>
<dbReference type="RefSeq" id="WP_103301321.1">
    <property type="nucleotide sequence ID" value="NZ_CP078505.1"/>
</dbReference>
<name>A0ABD4ZRL9_ENTGA</name>
<reference evidence="1 2" key="1">
    <citation type="submission" date="2023-06" db="EMBL/GenBank/DDBJ databases">
        <title>Acute promotion of culturable opportunistic pathogens and persistent increase of antibiotic resistance following antibiotic exposure in mouse gut microbiota.</title>
        <authorList>
            <person name="Li L."/>
            <person name="Wang B."/>
            <person name="Sun Y."/>
            <person name="Wang M."/>
            <person name="Xu H."/>
        </authorList>
    </citation>
    <scope>NUCLEOTIDE SEQUENCE [LARGE SCALE GENOMIC DNA]</scope>
    <source>
        <strain evidence="1 2">CRI2_2</strain>
    </source>
</reference>
<dbReference type="Proteomes" id="UP001241571">
    <property type="component" value="Unassembled WGS sequence"/>
</dbReference>
<dbReference type="AlphaFoldDB" id="A0ABD4ZRL9"/>
<accession>A0ABD4ZRL9</accession>
<organism evidence="1 2">
    <name type="scientific">Enterococcus gallinarum</name>
    <dbReference type="NCBI Taxonomy" id="1353"/>
    <lineage>
        <taxon>Bacteria</taxon>
        <taxon>Bacillati</taxon>
        <taxon>Bacillota</taxon>
        <taxon>Bacilli</taxon>
        <taxon>Lactobacillales</taxon>
        <taxon>Enterococcaceae</taxon>
        <taxon>Enterococcus</taxon>
    </lineage>
</organism>
<protein>
    <submittedName>
        <fullName evidence="1">Uncharacterized protein</fullName>
    </submittedName>
</protein>
<evidence type="ECO:0000313" key="1">
    <source>
        <dbReference type="EMBL" id="MDL4935384.1"/>
    </source>
</evidence>
<dbReference type="EMBL" id="JASUBT010000003">
    <property type="protein sequence ID" value="MDL4935384.1"/>
    <property type="molecule type" value="Genomic_DNA"/>
</dbReference>